<organism evidence="2 3">
    <name type="scientific">Limnobaculum xujianqingii</name>
    <dbReference type="NCBI Taxonomy" id="2738837"/>
    <lineage>
        <taxon>Bacteria</taxon>
        <taxon>Pseudomonadati</taxon>
        <taxon>Pseudomonadota</taxon>
        <taxon>Gammaproteobacteria</taxon>
        <taxon>Enterobacterales</taxon>
        <taxon>Budviciaceae</taxon>
        <taxon>Limnobaculum</taxon>
    </lineage>
</organism>
<reference evidence="2 4" key="1">
    <citation type="submission" date="2020-11" db="EMBL/GenBank/DDBJ databases">
        <title>Insectihabitans protaetiae gen. nov. sp. nov. and Insectihabitans allomyrinae sp. nov., isolated from larvae of Protaetia brevitarsis seulensis and Allomyrina dichotoma, respectively.</title>
        <authorList>
            <person name="Lee S.D."/>
            <person name="Byeon Y.-S."/>
            <person name="Kim S.-M."/>
            <person name="Yang H.L."/>
            <person name="Kim I.S."/>
        </authorList>
    </citation>
    <scope>NUCLEOTIDE SEQUENCE</scope>
    <source>
        <strain evidence="2">CWB-B4</strain>
        <strain evidence="1 4">CWB-B43</strain>
    </source>
</reference>
<comment type="caution">
    <text evidence="2">The sequence shown here is derived from an EMBL/GenBank/DDBJ whole genome shotgun (WGS) entry which is preliminary data.</text>
</comment>
<keyword evidence="4" id="KW-1185">Reference proteome</keyword>
<evidence type="ECO:0000313" key="3">
    <source>
        <dbReference type="Proteomes" id="UP000807542"/>
    </source>
</evidence>
<dbReference type="Pfam" id="PF07874">
    <property type="entry name" value="DUF1660"/>
    <property type="match status" value="1"/>
</dbReference>
<name>A0A9D7AF71_9GAMM</name>
<dbReference type="Proteomes" id="UP000807542">
    <property type="component" value="Unassembled WGS sequence"/>
</dbReference>
<evidence type="ECO:0000313" key="1">
    <source>
        <dbReference type="EMBL" id="MBK5071628.1"/>
    </source>
</evidence>
<dbReference type="RefSeq" id="WP_228396962.1">
    <property type="nucleotide sequence ID" value="NZ_JADRCP010000001.1"/>
</dbReference>
<dbReference type="Proteomes" id="UP001296969">
    <property type="component" value="Unassembled WGS sequence"/>
</dbReference>
<dbReference type="EMBL" id="JADRCP010000001">
    <property type="protein sequence ID" value="MBK5174937.1"/>
    <property type="molecule type" value="Genomic_DNA"/>
</dbReference>
<protein>
    <submittedName>
        <fullName evidence="2">Uncharacterized protein</fullName>
    </submittedName>
</protein>
<gene>
    <name evidence="2" type="ORF">I2492_01185</name>
    <name evidence="1" type="ORF">I2493_01185</name>
</gene>
<evidence type="ECO:0000313" key="2">
    <source>
        <dbReference type="EMBL" id="MBK5174937.1"/>
    </source>
</evidence>
<dbReference type="AlphaFoldDB" id="A0A9D7AF71"/>
<dbReference type="InterPro" id="IPR012455">
    <property type="entry name" value="DUF1660"/>
</dbReference>
<evidence type="ECO:0000313" key="4">
    <source>
        <dbReference type="Proteomes" id="UP001296969"/>
    </source>
</evidence>
<dbReference type="EMBL" id="JADRCQ010000001">
    <property type="protein sequence ID" value="MBK5071628.1"/>
    <property type="molecule type" value="Genomic_DNA"/>
</dbReference>
<sequence>MLTPLINYLLCRLYKHQWQRETIIAEAGHCYRCQRCGIVWSVSYRCIVKRAELTLWQAIKNILSSESRKKVL</sequence>
<accession>A0A9D7AF71</accession>
<proteinExistence type="predicted"/>